<evidence type="ECO:0000313" key="2">
    <source>
        <dbReference type="EMBL" id="KAK6754907.1"/>
    </source>
</evidence>
<sequence>MVLHPGAGGRRSVMSSHQPIQVKSMNRLPWEDDEKEEGREEGDVHIEERSNAPRRNQSSSHDVFYDDQGEMNGTTPHPAIFGTPLASPSDSFTTSDAWYAAFNY</sequence>
<accession>A0ABR1DWX1</accession>
<keyword evidence="3" id="KW-1185">Reference proteome</keyword>
<proteinExistence type="predicted"/>
<organism evidence="2 3">
    <name type="scientific">Necator americanus</name>
    <name type="common">Human hookworm</name>
    <dbReference type="NCBI Taxonomy" id="51031"/>
    <lineage>
        <taxon>Eukaryota</taxon>
        <taxon>Metazoa</taxon>
        <taxon>Ecdysozoa</taxon>
        <taxon>Nematoda</taxon>
        <taxon>Chromadorea</taxon>
        <taxon>Rhabditida</taxon>
        <taxon>Rhabditina</taxon>
        <taxon>Rhabditomorpha</taxon>
        <taxon>Strongyloidea</taxon>
        <taxon>Ancylostomatidae</taxon>
        <taxon>Bunostominae</taxon>
        <taxon>Necator</taxon>
    </lineage>
</organism>
<comment type="caution">
    <text evidence="2">The sequence shown here is derived from an EMBL/GenBank/DDBJ whole genome shotgun (WGS) entry which is preliminary data.</text>
</comment>
<dbReference type="Proteomes" id="UP001303046">
    <property type="component" value="Unassembled WGS sequence"/>
</dbReference>
<evidence type="ECO:0000313" key="3">
    <source>
        <dbReference type="Proteomes" id="UP001303046"/>
    </source>
</evidence>
<feature type="compositionally biased region" description="Polar residues" evidence="1">
    <location>
        <begin position="13"/>
        <end position="24"/>
    </location>
</feature>
<feature type="region of interest" description="Disordered" evidence="1">
    <location>
        <begin position="1"/>
        <end position="92"/>
    </location>
</feature>
<reference evidence="2 3" key="1">
    <citation type="submission" date="2023-08" db="EMBL/GenBank/DDBJ databases">
        <title>A Necator americanus chromosomal reference genome.</title>
        <authorList>
            <person name="Ilik V."/>
            <person name="Petrzelkova K.J."/>
            <person name="Pardy F."/>
            <person name="Fuh T."/>
            <person name="Niatou-Singa F.S."/>
            <person name="Gouil Q."/>
            <person name="Baker L."/>
            <person name="Ritchie M.E."/>
            <person name="Jex A.R."/>
            <person name="Gazzola D."/>
            <person name="Li H."/>
            <person name="Toshio Fujiwara R."/>
            <person name="Zhan B."/>
            <person name="Aroian R.V."/>
            <person name="Pafco B."/>
            <person name="Schwarz E.M."/>
        </authorList>
    </citation>
    <scope>NUCLEOTIDE SEQUENCE [LARGE SCALE GENOMIC DNA]</scope>
    <source>
        <strain evidence="2 3">Aroian</strain>
        <tissue evidence="2">Whole animal</tissue>
    </source>
</reference>
<name>A0ABR1DWX1_NECAM</name>
<feature type="compositionally biased region" description="Basic and acidic residues" evidence="1">
    <location>
        <begin position="36"/>
        <end position="51"/>
    </location>
</feature>
<evidence type="ECO:0000256" key="1">
    <source>
        <dbReference type="SAM" id="MobiDB-lite"/>
    </source>
</evidence>
<protein>
    <submittedName>
        <fullName evidence="2">Uncharacterized protein</fullName>
    </submittedName>
</protein>
<dbReference type="EMBL" id="JAVFWL010000005">
    <property type="protein sequence ID" value="KAK6754907.1"/>
    <property type="molecule type" value="Genomic_DNA"/>
</dbReference>
<gene>
    <name evidence="2" type="primary">Necator_chrV.g18507</name>
    <name evidence="2" type="ORF">RB195_013716</name>
</gene>